<reference evidence="1 2" key="1">
    <citation type="submission" date="2018-08" db="EMBL/GenBank/DDBJ databases">
        <title>A genome reference for cultivated species of the human gut microbiota.</title>
        <authorList>
            <person name="Zou Y."/>
            <person name="Xue W."/>
            <person name="Luo G."/>
        </authorList>
    </citation>
    <scope>NUCLEOTIDE SEQUENCE [LARGE SCALE GENOMIC DNA]</scope>
    <source>
        <strain evidence="1 2">AM46-16</strain>
    </source>
</reference>
<accession>A0A413QMW0</accession>
<protein>
    <recommendedName>
        <fullName evidence="3">Minor capsid protein</fullName>
    </recommendedName>
</protein>
<organism evidence="1 2">
    <name type="scientific">Dorea formicigenerans</name>
    <dbReference type="NCBI Taxonomy" id="39486"/>
    <lineage>
        <taxon>Bacteria</taxon>
        <taxon>Bacillati</taxon>
        <taxon>Bacillota</taxon>
        <taxon>Clostridia</taxon>
        <taxon>Lachnospirales</taxon>
        <taxon>Lachnospiraceae</taxon>
        <taxon>Dorea</taxon>
    </lineage>
</organism>
<name>A0A413QMW0_9FIRM</name>
<gene>
    <name evidence="1" type="ORF">DW957_02230</name>
</gene>
<comment type="caution">
    <text evidence="1">The sequence shown here is derived from an EMBL/GenBank/DDBJ whole genome shotgun (WGS) entry which is preliminary data.</text>
</comment>
<evidence type="ECO:0000313" key="2">
    <source>
        <dbReference type="Proteomes" id="UP000284962"/>
    </source>
</evidence>
<dbReference type="EMBL" id="QSEW01000002">
    <property type="protein sequence ID" value="RHA01638.1"/>
    <property type="molecule type" value="Genomic_DNA"/>
</dbReference>
<sequence length="139" mass="15800">MDIHFQWNKPIPMITTEATGGKRTLLFMAQEAKRLMTPYVPAKNMVLSSNVRTFVEGDKGVIHYLSPYAHFQHEGYVMVSRITGSPWAKKGESKVVTDRFLNHSGARHPLATAEWEKEMKAAKMEAYTAAVQAYIRSKR</sequence>
<evidence type="ECO:0000313" key="1">
    <source>
        <dbReference type="EMBL" id="RHA01638.1"/>
    </source>
</evidence>
<dbReference type="RefSeq" id="WP_117980985.1">
    <property type="nucleotide sequence ID" value="NZ_QRWS01000018.1"/>
</dbReference>
<dbReference type="AlphaFoldDB" id="A0A413QMW0"/>
<dbReference type="Proteomes" id="UP000284962">
    <property type="component" value="Unassembled WGS sequence"/>
</dbReference>
<proteinExistence type="predicted"/>
<evidence type="ECO:0008006" key="3">
    <source>
        <dbReference type="Google" id="ProtNLM"/>
    </source>
</evidence>